<dbReference type="InterPro" id="IPR008969">
    <property type="entry name" value="CarboxyPept-like_regulatory"/>
</dbReference>
<gene>
    <name evidence="2" type="ORF">FO440_16710</name>
</gene>
<evidence type="ECO:0000313" key="3">
    <source>
        <dbReference type="Proteomes" id="UP000318733"/>
    </source>
</evidence>
<keyword evidence="1" id="KW-0732">Signal</keyword>
<evidence type="ECO:0000313" key="2">
    <source>
        <dbReference type="EMBL" id="TSJ39389.1"/>
    </source>
</evidence>
<dbReference type="EMBL" id="VLPK01000003">
    <property type="protein sequence ID" value="TSJ39389.1"/>
    <property type="molecule type" value="Genomic_DNA"/>
</dbReference>
<keyword evidence="2" id="KW-0645">Protease</keyword>
<name>A0A556MHP3_9SPHI</name>
<dbReference type="OrthoDB" id="9815205at2"/>
<feature type="signal peptide" evidence="1">
    <location>
        <begin position="1"/>
        <end position="22"/>
    </location>
</feature>
<keyword evidence="3" id="KW-1185">Reference proteome</keyword>
<comment type="caution">
    <text evidence="2">The sequence shown here is derived from an EMBL/GenBank/DDBJ whole genome shotgun (WGS) entry which is preliminary data.</text>
</comment>
<organism evidence="2 3">
    <name type="scientific">Mucilaginibacter corticis</name>
    <dbReference type="NCBI Taxonomy" id="2597670"/>
    <lineage>
        <taxon>Bacteria</taxon>
        <taxon>Pseudomonadati</taxon>
        <taxon>Bacteroidota</taxon>
        <taxon>Sphingobacteriia</taxon>
        <taxon>Sphingobacteriales</taxon>
        <taxon>Sphingobacteriaceae</taxon>
        <taxon>Mucilaginibacter</taxon>
    </lineage>
</organism>
<proteinExistence type="predicted"/>
<keyword evidence="2" id="KW-0121">Carboxypeptidase</keyword>
<protein>
    <submittedName>
        <fullName evidence="2">Carboxypeptidase-like regulatory domain-containing protein</fullName>
    </submittedName>
</protein>
<dbReference type="Gene3D" id="2.60.40.1120">
    <property type="entry name" value="Carboxypeptidase-like, regulatory domain"/>
    <property type="match status" value="1"/>
</dbReference>
<accession>A0A556MHP3</accession>
<dbReference type="SUPFAM" id="SSF49464">
    <property type="entry name" value="Carboxypeptidase regulatory domain-like"/>
    <property type="match status" value="1"/>
</dbReference>
<dbReference type="RefSeq" id="WP_144249426.1">
    <property type="nucleotide sequence ID" value="NZ_VLPK01000003.1"/>
</dbReference>
<dbReference type="GO" id="GO:0004180">
    <property type="term" value="F:carboxypeptidase activity"/>
    <property type="evidence" value="ECO:0007669"/>
    <property type="project" value="UniProtKB-KW"/>
</dbReference>
<reference evidence="2 3" key="1">
    <citation type="submission" date="2019-07" db="EMBL/GenBank/DDBJ databases">
        <authorList>
            <person name="Huq M.A."/>
        </authorList>
    </citation>
    <scope>NUCLEOTIDE SEQUENCE [LARGE SCALE GENOMIC DNA]</scope>
    <source>
        <strain evidence="2 3">MAH-19</strain>
    </source>
</reference>
<dbReference type="Gene3D" id="3.40.30.10">
    <property type="entry name" value="Glutaredoxin"/>
    <property type="match status" value="1"/>
</dbReference>
<feature type="chain" id="PRO_5021916975" evidence="1">
    <location>
        <begin position="23"/>
        <end position="351"/>
    </location>
</feature>
<dbReference type="AlphaFoldDB" id="A0A556MHP3"/>
<sequence length="351" mass="39068">MKNLIKCIILILAVCLFKSASAAENHAVSGTVTNQDGQPLPGATVILSNDKITAADDDGKFVFHEIEAGTYTLSVTMVGYDAYTKKIKVKNTPVTLNLILKAQTKTLNEVNVTPKISTKISAKIMTTEETEEEQKKMLGPTPDNHIYDTEGNVVDSAKAADMLRSYDYEMALRKLKGQDAFKHVIIKTDTRVQLMSYQYMRTLPYLRVQSPKLQDGLTLDLKPLVKRIDTATLSGKAIIMIFWCPECYRGSKSDQYREVNDAIAPFANSDKLQVLALTKAQTYQANDALKKSPILNARMLTEASSVTYKYDLDDTPVIIMTDTKHKIIFSMAGWNPITPPVLHNLLKSIPI</sequence>
<dbReference type="Proteomes" id="UP000318733">
    <property type="component" value="Unassembled WGS sequence"/>
</dbReference>
<evidence type="ECO:0000256" key="1">
    <source>
        <dbReference type="SAM" id="SignalP"/>
    </source>
</evidence>
<dbReference type="Pfam" id="PF13715">
    <property type="entry name" value="CarbopepD_reg_2"/>
    <property type="match status" value="1"/>
</dbReference>
<keyword evidence="2" id="KW-0378">Hydrolase</keyword>